<evidence type="ECO:0000313" key="3">
    <source>
        <dbReference type="EMBL" id="WRT70111.1"/>
    </source>
</evidence>
<evidence type="ECO:0000313" key="4">
    <source>
        <dbReference type="Proteomes" id="UP001329825"/>
    </source>
</evidence>
<dbReference type="InterPro" id="IPR033121">
    <property type="entry name" value="PEPTIDASE_A1"/>
</dbReference>
<sequence length="461" mass="48708">MTKHEASSNGLPPIARTLDSIQKWKDGSYYQGSIEERAIILKMTPHSPSADLEKRQEVNNAASSATISNPYAFPTDQNSNTFSQTNSVVLSAAVPSATQIVAVQDHSATAAAATGVNNPITNLEADDITGAGTIYTIDVIVEGVTMPVHIDTGSSQFWVAHDSCAACKQGGMQTINTALPDDCSTNNYTVNYAIGQVTGCFVSTSLTLGEDTLHNYSILAVTSVSGDTASQGVYLSGLIGLASAGQTPNGSPTVVSALYQQGLIQAPVVGFYLPRSGDNLESEITFGDPTTSEHADPSHFVNLTRQGNENGLYIVQMDSLNINGNAVTNSLNQKVYLDTGASAIAVPFSTLSEVWNSTYGYFIDVKDQAQLGNATVPCPNEHGKNHAQGLSVMFGGISFDVPYEDLVAEDEAGQCWPLITTLASIDNMWLLGDAFLHNVYHSVDVETGQVTIFGLSQGGSS</sequence>
<evidence type="ECO:0000256" key="1">
    <source>
        <dbReference type="ARBA" id="ARBA00007447"/>
    </source>
</evidence>
<dbReference type="EMBL" id="CP141890">
    <property type="protein sequence ID" value="WRT70111.1"/>
    <property type="molecule type" value="Genomic_DNA"/>
</dbReference>
<keyword evidence="4" id="KW-1185">Reference proteome</keyword>
<gene>
    <name evidence="3" type="ORF">IL334_007105</name>
</gene>
<feature type="domain" description="Peptidase A1" evidence="2">
    <location>
        <begin position="133"/>
        <end position="453"/>
    </location>
</feature>
<dbReference type="PANTHER" id="PTHR47966">
    <property type="entry name" value="BETA-SITE APP-CLEAVING ENZYME, ISOFORM A-RELATED"/>
    <property type="match status" value="1"/>
</dbReference>
<organism evidence="3 4">
    <name type="scientific">Kwoniella shivajii</name>
    <dbReference type="NCBI Taxonomy" id="564305"/>
    <lineage>
        <taxon>Eukaryota</taxon>
        <taxon>Fungi</taxon>
        <taxon>Dikarya</taxon>
        <taxon>Basidiomycota</taxon>
        <taxon>Agaricomycotina</taxon>
        <taxon>Tremellomycetes</taxon>
        <taxon>Tremellales</taxon>
        <taxon>Cryptococcaceae</taxon>
        <taxon>Kwoniella</taxon>
    </lineage>
</organism>
<dbReference type="PROSITE" id="PS51767">
    <property type="entry name" value="PEPTIDASE_A1"/>
    <property type="match status" value="1"/>
</dbReference>
<name>A0ABZ1D8I9_9TREE</name>
<dbReference type="PANTHER" id="PTHR47966:SF75">
    <property type="entry name" value="ENDOPEPTIDASE (CTSD), PUTATIVE (AFU_ORTHOLOGUE AFUA_4G07040)-RELATED"/>
    <property type="match status" value="1"/>
</dbReference>
<accession>A0ABZ1D8I9</accession>
<dbReference type="Gene3D" id="2.40.70.10">
    <property type="entry name" value="Acid Proteases"/>
    <property type="match status" value="2"/>
</dbReference>
<evidence type="ECO:0000259" key="2">
    <source>
        <dbReference type="PROSITE" id="PS51767"/>
    </source>
</evidence>
<proteinExistence type="inferred from homology"/>
<dbReference type="RefSeq" id="XP_062794850.1">
    <property type="nucleotide sequence ID" value="XM_062938799.1"/>
</dbReference>
<dbReference type="InterPro" id="IPR001461">
    <property type="entry name" value="Aspartic_peptidase_A1"/>
</dbReference>
<dbReference type="CDD" id="cd05471">
    <property type="entry name" value="pepsin_like"/>
    <property type="match status" value="1"/>
</dbReference>
<reference evidence="3 4" key="1">
    <citation type="submission" date="2024-01" db="EMBL/GenBank/DDBJ databases">
        <title>Comparative genomics of Cryptococcus and Kwoniella reveals pathogenesis evolution and contrasting modes of karyotype evolution via chromosome fusion or intercentromeric recombination.</title>
        <authorList>
            <person name="Coelho M.A."/>
            <person name="David-Palma M."/>
            <person name="Shea T."/>
            <person name="Bowers K."/>
            <person name="McGinley-Smith S."/>
            <person name="Mohammad A.W."/>
            <person name="Gnirke A."/>
            <person name="Yurkov A.M."/>
            <person name="Nowrousian M."/>
            <person name="Sun S."/>
            <person name="Cuomo C.A."/>
            <person name="Heitman J."/>
        </authorList>
    </citation>
    <scope>NUCLEOTIDE SEQUENCE [LARGE SCALE GENOMIC DNA]</scope>
    <source>
        <strain evidence="3">CBS 11374</strain>
    </source>
</reference>
<dbReference type="SUPFAM" id="SSF50630">
    <property type="entry name" value="Acid proteases"/>
    <property type="match status" value="1"/>
</dbReference>
<comment type="similarity">
    <text evidence="1">Belongs to the peptidase A1 family.</text>
</comment>
<protein>
    <recommendedName>
        <fullName evidence="2">Peptidase A1 domain-containing protein</fullName>
    </recommendedName>
</protein>
<dbReference type="Proteomes" id="UP001329825">
    <property type="component" value="Chromosome 10"/>
</dbReference>
<dbReference type="PRINTS" id="PR00792">
    <property type="entry name" value="PEPSIN"/>
</dbReference>
<dbReference type="Pfam" id="PF00026">
    <property type="entry name" value="Asp"/>
    <property type="match status" value="1"/>
</dbReference>
<dbReference type="GeneID" id="87959235"/>
<dbReference type="InterPro" id="IPR034164">
    <property type="entry name" value="Pepsin-like_dom"/>
</dbReference>
<dbReference type="InterPro" id="IPR021109">
    <property type="entry name" value="Peptidase_aspartic_dom_sf"/>
</dbReference>